<name>A0A0A9A617_ARUDO</name>
<organism evidence="1">
    <name type="scientific">Arundo donax</name>
    <name type="common">Giant reed</name>
    <name type="synonym">Donax arundinaceus</name>
    <dbReference type="NCBI Taxonomy" id="35708"/>
    <lineage>
        <taxon>Eukaryota</taxon>
        <taxon>Viridiplantae</taxon>
        <taxon>Streptophyta</taxon>
        <taxon>Embryophyta</taxon>
        <taxon>Tracheophyta</taxon>
        <taxon>Spermatophyta</taxon>
        <taxon>Magnoliopsida</taxon>
        <taxon>Liliopsida</taxon>
        <taxon>Poales</taxon>
        <taxon>Poaceae</taxon>
        <taxon>PACMAD clade</taxon>
        <taxon>Arundinoideae</taxon>
        <taxon>Arundineae</taxon>
        <taxon>Arundo</taxon>
    </lineage>
</organism>
<protein>
    <submittedName>
        <fullName evidence="1">Uncharacterized protein</fullName>
    </submittedName>
</protein>
<reference evidence="1" key="1">
    <citation type="submission" date="2014-09" db="EMBL/GenBank/DDBJ databases">
        <authorList>
            <person name="Magalhaes I.L.F."/>
            <person name="Oliveira U."/>
            <person name="Santos F.R."/>
            <person name="Vidigal T.H.D.A."/>
            <person name="Brescovit A.D."/>
            <person name="Santos A.J."/>
        </authorList>
    </citation>
    <scope>NUCLEOTIDE SEQUENCE</scope>
    <source>
        <tissue evidence="1">Shoot tissue taken approximately 20 cm above the soil surface</tissue>
    </source>
</reference>
<accession>A0A0A9A617</accession>
<dbReference type="EMBL" id="GBRH01253445">
    <property type="protein sequence ID" value="JAD44450.1"/>
    <property type="molecule type" value="Transcribed_RNA"/>
</dbReference>
<evidence type="ECO:0000313" key="1">
    <source>
        <dbReference type="EMBL" id="JAD44450.1"/>
    </source>
</evidence>
<dbReference type="AlphaFoldDB" id="A0A0A9A617"/>
<sequence length="90" mass="9938">MHDADLCCSGSFFHHVTKDELLSKTSLPRLPEVSHPCASLSNLTTLSLKSSNALPFISAWSSSTTAQKHDSRLEPKGVRCSCSCHFWVYL</sequence>
<reference evidence="1" key="2">
    <citation type="journal article" date="2015" name="Data Brief">
        <title>Shoot transcriptome of the giant reed, Arundo donax.</title>
        <authorList>
            <person name="Barrero R.A."/>
            <person name="Guerrero F.D."/>
            <person name="Moolhuijzen P."/>
            <person name="Goolsby J.A."/>
            <person name="Tidwell J."/>
            <person name="Bellgard S.E."/>
            <person name="Bellgard M.I."/>
        </authorList>
    </citation>
    <scope>NUCLEOTIDE SEQUENCE</scope>
    <source>
        <tissue evidence="1">Shoot tissue taken approximately 20 cm above the soil surface</tissue>
    </source>
</reference>
<proteinExistence type="predicted"/>